<keyword evidence="1" id="KW-0812">Transmembrane</keyword>
<evidence type="ECO:0000313" key="3">
    <source>
        <dbReference type="Proteomes" id="UP000158680"/>
    </source>
</evidence>
<gene>
    <name evidence="2" type="primary">m12</name>
</gene>
<dbReference type="Pfam" id="PF12216">
    <property type="entry name" value="m04gp34like"/>
    <property type="match status" value="1"/>
</dbReference>
<organism evidence="2 3">
    <name type="scientific">Murid herpesvirus 1 (strain K181)</name>
    <name type="common">MuHV-1</name>
    <name type="synonym">Mouse cytomegalovirus</name>
    <dbReference type="NCBI Taxonomy" id="69156"/>
    <lineage>
        <taxon>Viruses</taxon>
        <taxon>Duplodnaviria</taxon>
        <taxon>Heunggongvirae</taxon>
        <taxon>Peploviricota</taxon>
        <taxon>Herviviricetes</taxon>
        <taxon>Herpesvirales</taxon>
        <taxon>Orthoherpesviridae</taxon>
        <taxon>Betaherpesvirinae</taxon>
        <taxon>Muromegalovirus</taxon>
        <taxon>Muromegalovirus muridbeta1</taxon>
        <taxon>Murid herpesvirus 1</taxon>
    </lineage>
</organism>
<dbReference type="Proteomes" id="UP000158680">
    <property type="component" value="Segment"/>
</dbReference>
<keyword evidence="1" id="KW-0472">Membrane</keyword>
<sequence length="272" mass="30419">MSTFRWSSYKFIYIRIILTLHSTRIEDIIRAEMFRHHLTSFITVTFSLASISITLPLAQATNVLAAPKNTSCVKKFTVSERRPPPEPGKCMSLLGSTLVNKQAANKQVDKPVTILKIFRCPVEEYLCMNATWSGRLFVRTQDNREIIFGNISFTSTDSSPTTLTGISTLKPWPLSSDLWIHSGTGDIYMFSNASFSDPKCYITLCVLRKNAHIPVQRANFAFGVTDENLVTPTSTRTVDNGTIAAIVLVSAIVVGLIILAALYRRRGFDRFK</sequence>
<name>A8E1J3_MUHVK</name>
<keyword evidence="1" id="KW-1133">Transmembrane helix</keyword>
<reference evidence="2 3" key="2">
    <citation type="journal article" date="2008" name="J. Virol.">
        <title>Laboratory strains of murine cytomegalovirus are genetically similar to but phenotypically distinct from wild strains of virus.</title>
        <authorList>
            <person name="Smith L.M."/>
            <person name="McWhorter A.R."/>
            <person name="Masters L.L."/>
            <person name="Shellam G.R."/>
            <person name="Redwood A.J."/>
        </authorList>
    </citation>
    <scope>NUCLEOTIDE SEQUENCE [LARGE SCALE GENOMIC DNA]</scope>
    <source>
        <strain evidence="2">K181</strain>
    </source>
</reference>
<proteinExistence type="predicted"/>
<dbReference type="InterPro" id="IPR022022">
    <property type="entry name" value="M04gp34-like"/>
</dbReference>
<evidence type="ECO:0000313" key="2">
    <source>
        <dbReference type="EMBL" id="CAP08056.1"/>
    </source>
</evidence>
<dbReference type="EMBL" id="AM886412">
    <property type="protein sequence ID" value="CAP08056.1"/>
    <property type="molecule type" value="Genomic_DNA"/>
</dbReference>
<feature type="transmembrane region" description="Helical" evidence="1">
    <location>
        <begin position="243"/>
        <end position="263"/>
    </location>
</feature>
<organismHost>
    <name type="scientific">Mus musculus</name>
    <name type="common">Mouse</name>
    <dbReference type="NCBI Taxonomy" id="10090"/>
</organismHost>
<feature type="transmembrane region" description="Helical" evidence="1">
    <location>
        <begin position="38"/>
        <end position="58"/>
    </location>
</feature>
<protein>
    <submittedName>
        <fullName evidence="2">M12 protein</fullName>
    </submittedName>
</protein>
<accession>A8E1J3</accession>
<evidence type="ECO:0000256" key="1">
    <source>
        <dbReference type="SAM" id="Phobius"/>
    </source>
</evidence>
<reference evidence="2 3" key="1">
    <citation type="journal article" date="2005" name="J. Virol.">
        <title>Use of a murine cytomegalovirus K181-derived bacterial artificial chromosome as a vaccine vector for immunocontraception.</title>
        <authorList>
            <person name="Redwood A.J."/>
            <person name="Messerle M."/>
            <person name="Harvey N.L."/>
            <person name="Hardy C.M."/>
            <person name="Kozinowski U.H."/>
            <person name="Lawson M.A."/>
            <person name="Shellam G.R."/>
        </authorList>
    </citation>
    <scope>NUCLEOTIDE SEQUENCE [LARGE SCALE GENOMIC DNA]</scope>
    <source>
        <strain evidence="2">K181</strain>
    </source>
</reference>
<dbReference type="SMR" id="A8E1J3"/>